<evidence type="ECO:0000256" key="4">
    <source>
        <dbReference type="ARBA" id="ARBA00022989"/>
    </source>
</evidence>
<dbReference type="GO" id="GO:0005886">
    <property type="term" value="C:plasma membrane"/>
    <property type="evidence" value="ECO:0007669"/>
    <property type="project" value="UniProtKB-SubCell"/>
</dbReference>
<keyword evidence="4 6" id="KW-1133">Transmembrane helix</keyword>
<evidence type="ECO:0000256" key="5">
    <source>
        <dbReference type="ARBA" id="ARBA00023136"/>
    </source>
</evidence>
<feature type="transmembrane region" description="Helical" evidence="6">
    <location>
        <begin position="34"/>
        <end position="59"/>
    </location>
</feature>
<reference evidence="8" key="2">
    <citation type="submission" date="2021-04" db="EMBL/GenBank/DDBJ databases">
        <authorList>
            <person name="Gilroy R."/>
        </authorList>
    </citation>
    <scope>NUCLEOTIDE SEQUENCE</scope>
    <source>
        <strain evidence="8">CHK195-9823</strain>
    </source>
</reference>
<evidence type="ECO:0000313" key="9">
    <source>
        <dbReference type="Proteomes" id="UP000886814"/>
    </source>
</evidence>
<evidence type="ECO:0000256" key="3">
    <source>
        <dbReference type="ARBA" id="ARBA00022692"/>
    </source>
</evidence>
<evidence type="ECO:0000256" key="6">
    <source>
        <dbReference type="SAM" id="Phobius"/>
    </source>
</evidence>
<dbReference type="InterPro" id="IPR007168">
    <property type="entry name" value="Phageshock_PspC_N"/>
</dbReference>
<protein>
    <submittedName>
        <fullName evidence="8">PspC domain-containing protein</fullName>
    </submittedName>
</protein>
<dbReference type="EMBL" id="DXIQ01000003">
    <property type="protein sequence ID" value="HIV37480.1"/>
    <property type="molecule type" value="Genomic_DNA"/>
</dbReference>
<comment type="caution">
    <text evidence="8">The sequence shown here is derived from an EMBL/GenBank/DDBJ whole genome shotgun (WGS) entry which is preliminary data.</text>
</comment>
<feature type="domain" description="Phage shock protein PspC N-terminal" evidence="7">
    <location>
        <begin position="4"/>
        <end position="61"/>
    </location>
</feature>
<dbReference type="PANTHER" id="PTHR33885:SF3">
    <property type="entry name" value="PHAGE SHOCK PROTEIN C"/>
    <property type="match status" value="1"/>
</dbReference>
<reference evidence="8" key="1">
    <citation type="journal article" date="2021" name="PeerJ">
        <title>Extensive microbial diversity within the chicken gut microbiome revealed by metagenomics and culture.</title>
        <authorList>
            <person name="Gilroy R."/>
            <person name="Ravi A."/>
            <person name="Getino M."/>
            <person name="Pursley I."/>
            <person name="Horton D.L."/>
            <person name="Alikhan N.F."/>
            <person name="Baker D."/>
            <person name="Gharbi K."/>
            <person name="Hall N."/>
            <person name="Watson M."/>
            <person name="Adriaenssens E.M."/>
            <person name="Foster-Nyarko E."/>
            <person name="Jarju S."/>
            <person name="Secka A."/>
            <person name="Antonio M."/>
            <person name="Oren A."/>
            <person name="Chaudhuri R.R."/>
            <person name="La Ragione R."/>
            <person name="Hildebrand F."/>
            <person name="Pallen M.J."/>
        </authorList>
    </citation>
    <scope>NUCLEOTIDE SEQUENCE</scope>
    <source>
        <strain evidence="8">CHK195-9823</strain>
    </source>
</reference>
<keyword evidence="3 6" id="KW-0812">Transmembrane</keyword>
<gene>
    <name evidence="8" type="ORF">H9747_00540</name>
</gene>
<dbReference type="Proteomes" id="UP000886814">
    <property type="component" value="Unassembled WGS sequence"/>
</dbReference>
<organism evidence="8 9">
    <name type="scientific">Candidatus Blautia stercorigallinarum</name>
    <dbReference type="NCBI Taxonomy" id="2838501"/>
    <lineage>
        <taxon>Bacteria</taxon>
        <taxon>Bacillati</taxon>
        <taxon>Bacillota</taxon>
        <taxon>Clostridia</taxon>
        <taxon>Lachnospirales</taxon>
        <taxon>Lachnospiraceae</taxon>
        <taxon>Blautia</taxon>
    </lineage>
</organism>
<dbReference type="PANTHER" id="PTHR33885">
    <property type="entry name" value="PHAGE SHOCK PROTEIN C"/>
    <property type="match status" value="1"/>
</dbReference>
<evidence type="ECO:0000259" key="7">
    <source>
        <dbReference type="Pfam" id="PF04024"/>
    </source>
</evidence>
<comment type="subcellular location">
    <subcellularLocation>
        <location evidence="1">Cell membrane</location>
        <topology evidence="1">Single-pass membrane protein</topology>
    </subcellularLocation>
</comment>
<evidence type="ECO:0000256" key="2">
    <source>
        <dbReference type="ARBA" id="ARBA00022475"/>
    </source>
</evidence>
<accession>A0A9D1PB17</accession>
<dbReference type="Pfam" id="PF04024">
    <property type="entry name" value="PspC"/>
    <property type="match status" value="1"/>
</dbReference>
<dbReference type="InterPro" id="IPR052027">
    <property type="entry name" value="PspC"/>
</dbReference>
<dbReference type="AlphaFoldDB" id="A0A9D1PB17"/>
<name>A0A9D1PB17_9FIRM</name>
<proteinExistence type="predicted"/>
<keyword evidence="5 6" id="KW-0472">Membrane</keyword>
<evidence type="ECO:0000313" key="8">
    <source>
        <dbReference type="EMBL" id="HIV37480.1"/>
    </source>
</evidence>
<keyword evidence="2" id="KW-1003">Cell membrane</keyword>
<sequence>MSDKRLYRSSVNYMLAGVCGGIGEYFNIDPTLIRLAWVIVTCMSFGSGIIAYIIAAIVIPK</sequence>
<evidence type="ECO:0000256" key="1">
    <source>
        <dbReference type="ARBA" id="ARBA00004162"/>
    </source>
</evidence>